<name>X7F7G9_9RHOB</name>
<feature type="transmembrane region" description="Helical" evidence="1">
    <location>
        <begin position="34"/>
        <end position="55"/>
    </location>
</feature>
<accession>X7F7G9</accession>
<gene>
    <name evidence="2" type="ORF">RISW2_05060</name>
</gene>
<dbReference type="eggNOG" id="ENOG5032ZU4">
    <property type="taxonomic scope" value="Bacteria"/>
</dbReference>
<reference evidence="2 3" key="1">
    <citation type="submission" date="2014-01" db="EMBL/GenBank/DDBJ databases">
        <title>Roseivivax isoporae LMG 25204 Genome Sequencing.</title>
        <authorList>
            <person name="Lai Q."/>
            <person name="Li G."/>
            <person name="Shao Z."/>
        </authorList>
    </citation>
    <scope>NUCLEOTIDE SEQUENCE [LARGE SCALE GENOMIC DNA]</scope>
    <source>
        <strain evidence="2 3">LMG 25204</strain>
    </source>
</reference>
<dbReference type="AlphaFoldDB" id="X7F7G9"/>
<evidence type="ECO:0000313" key="2">
    <source>
        <dbReference type="EMBL" id="ETX28668.1"/>
    </source>
</evidence>
<sequence length="123" mass="12832">MEPQARALSEEAMLAGLRDIRLPASAAGGAPAEMLAALAVGLALALLAGLALRAVTARRPVARGTGLRQAVAEAAALPDETRRLALLHLLRDHAPGRHAELRAALYRPGGLPDAATLERELLR</sequence>
<keyword evidence="3" id="KW-1185">Reference proteome</keyword>
<proteinExistence type="predicted"/>
<keyword evidence="1" id="KW-1133">Transmembrane helix</keyword>
<organism evidence="2 3">
    <name type="scientific">Roseivivax isoporae LMG 25204</name>
    <dbReference type="NCBI Taxonomy" id="1449351"/>
    <lineage>
        <taxon>Bacteria</taxon>
        <taxon>Pseudomonadati</taxon>
        <taxon>Pseudomonadota</taxon>
        <taxon>Alphaproteobacteria</taxon>
        <taxon>Rhodobacterales</taxon>
        <taxon>Roseobacteraceae</taxon>
        <taxon>Roseivivax</taxon>
    </lineage>
</organism>
<evidence type="ECO:0000256" key="1">
    <source>
        <dbReference type="SAM" id="Phobius"/>
    </source>
</evidence>
<keyword evidence="1" id="KW-0472">Membrane</keyword>
<dbReference type="STRING" id="1449351.RISW2_05060"/>
<comment type="caution">
    <text evidence="2">The sequence shown here is derived from an EMBL/GenBank/DDBJ whole genome shotgun (WGS) entry which is preliminary data.</text>
</comment>
<keyword evidence="1" id="KW-0812">Transmembrane</keyword>
<protein>
    <submittedName>
        <fullName evidence="2">Uncharacterized protein</fullName>
    </submittedName>
</protein>
<dbReference type="RefSeq" id="WP_043770995.1">
    <property type="nucleotide sequence ID" value="NZ_JAME01000016.1"/>
</dbReference>
<dbReference type="Proteomes" id="UP000023430">
    <property type="component" value="Unassembled WGS sequence"/>
</dbReference>
<dbReference type="EMBL" id="JAME01000016">
    <property type="protein sequence ID" value="ETX28668.1"/>
    <property type="molecule type" value="Genomic_DNA"/>
</dbReference>
<evidence type="ECO:0000313" key="3">
    <source>
        <dbReference type="Proteomes" id="UP000023430"/>
    </source>
</evidence>